<gene>
    <name evidence="10" type="ORF">BBRV_LOCUS126737</name>
</gene>
<feature type="transmembrane region" description="Helical" evidence="8">
    <location>
        <begin position="224"/>
        <end position="245"/>
    </location>
</feature>
<dbReference type="PANTHER" id="PTHR19229">
    <property type="entry name" value="ATP-BINDING CASSETTE TRANSPORTER SUBFAMILY A ABCA"/>
    <property type="match status" value="1"/>
</dbReference>
<sequence>MTSTMNIFLLLLKKNFLVRKKHWLKALLIQFAIPILLFMIGQIAGILTFQEAKSMNATFHQSRPSGEIVNELNLQTNVRFTPDTTLTRDLMDRARICMKLPHDKVKGTVDEKQLIDELAEFKSDIHAVLGVVFNGNVTSLGKNFNYKIRIDSELPETFYSPEEDGTFAGSLEKTSILPLQLCLDEAYLKMVLKNDTKLPQINVEQMPYPAYTKIDKWMQIAGNVFLELIRFCFVIILYVEITFIAEEKHIGVNILMAVNGVSNAKNLFSWLVSALIFGLLYLIPMIVILKHLTVSDKAPFLNNGDPFITGLAFFIHLFHLFTFGYHVSAYFWKPTHGLMVIILLVIITNNITGFLQSQALNQLIFYLGIIFPNVLFKGIFGEIATYESKMEGVHWSNLFSTGFPNGQASLGVILIMSIIGIIINFYMTVYIYAVRPGKYGVARHPFFCLRQNENAKEEDSNIDFEGTRLKRKEFEEIPEGSLEPGIRIRGLKKIYTTNWLQRREVKAIDNVSVDFYKSQITALLGHNGAGKTTMMSIISGLTSLSGGVVFIDGEDIKKEPDAIKNNIGLCPQENMVFPDLTVYQHLQFFGTLKAKNTTKKELDDKIKILLSKVNLSDKRNTIPKELSGGQKRRLCLAMAIIGDANVLILDEPTSGMDPESKREVWEIILKMRGEKTIIISTHDMEEADILGDRIAIMQTGRLKCYGTSMFLKKLHGEGQVEVTLSTEPWCDTSNVIRELGIPGELLNRDEGKMVLAVPLEPTLPGALDKLDNMKEELGISGMSVSMITLEQIFLRVTKEDTDEVDSNEPIKYSRKVAGSFYFWQCFSAFFIKKFVFTRKNPWTFAMSILLPCLASCLMFVVDRGTVVVQEEPIIPLTLSAYENPRGFIQSSNPLFREMYINTFKDFGGLTQEIDKTNMTYSLLNEGIENNGIYRTRYITSAEYSAIESIPEITGFYSGMNYLAIPITINTISTTLLRTLANDTNYKIVTSVQKLPSGKESSFFTSASILLEATAISWGIVMFLAAGISLYVTHPLQEARSGIKQLQTMTGASKFAYWGAMLTFDLLQYAISVVILLLGFIIFDSILGTQFFGGSEVLTFIGILMMFGVAMLPLIYLASFLKKTLNSTVTVLSLVPLMLAVLKPTLFIIFNAISDGPVRDFLEKLQDDVFQVIPYMSLFQTEFIFFVRTSGKARCKRLSNANNCSDTSQEMINTLMDSTSQMSEGIRFLIGSSIFFFALMFLIEHPVVGKILRDIVKRIKKWKPMEVNTSEMDEMVVKERETVADEVSRRKMHLVNGELEDSENVFLVHDLKKSYGKLDAVKGISFRVKEGECFGLLGVNGAGKSTTFRMLTGGEIPDDGQMWLKNFSIDVSRSYYLRQMGYCPQQDSIIDTLNARDHLYLFARLRGIPSAEVADVVEKWITKLNLTRCASQPSGTYSGGNKRRLNIAISLIGNPSLVLMDEPTTGVDPAARRSLWNTLKTCQSSGQSFILTSHSMEECETLCNRLVIMVKGQLVCVGASQELKQRFGAGYNIHVKLALNGNNEDTQQIKFRIENKFNCKLMDQNSGFLGYHVTDQTATWTSMYTLMNELKNNYSSIEDFAVLSSTLEQLFIQFARGSNEQSDGDDSDESQWLGETRGSPV</sequence>
<dbReference type="Pfam" id="PF23321">
    <property type="entry name" value="R1_ABCA1"/>
    <property type="match status" value="1"/>
</dbReference>
<dbReference type="GO" id="GO:0005524">
    <property type="term" value="F:ATP binding"/>
    <property type="evidence" value="ECO:0007669"/>
    <property type="project" value="UniProtKB-KW"/>
</dbReference>
<feature type="transmembrane region" description="Helical" evidence="8">
    <location>
        <begin position="842"/>
        <end position="861"/>
    </location>
</feature>
<proteinExistence type="predicted"/>
<feature type="transmembrane region" description="Helical" evidence="8">
    <location>
        <begin position="1014"/>
        <end position="1033"/>
    </location>
</feature>
<dbReference type="CDD" id="cd03263">
    <property type="entry name" value="ABC_subfamily_A"/>
    <property type="match status" value="2"/>
</dbReference>
<feature type="transmembrane region" description="Helical" evidence="8">
    <location>
        <begin position="267"/>
        <end position="289"/>
    </location>
</feature>
<dbReference type="Pfam" id="PF00005">
    <property type="entry name" value="ABC_tran"/>
    <property type="match status" value="2"/>
</dbReference>
<dbReference type="PROSITE" id="PS50893">
    <property type="entry name" value="ABC_TRANSPORTER_2"/>
    <property type="match status" value="2"/>
</dbReference>
<dbReference type="GO" id="GO:0005319">
    <property type="term" value="F:lipid transporter activity"/>
    <property type="evidence" value="ECO:0007669"/>
    <property type="project" value="TreeGrafter"/>
</dbReference>
<dbReference type="InterPro" id="IPR027417">
    <property type="entry name" value="P-loop_NTPase"/>
</dbReference>
<dbReference type="PANTHER" id="PTHR19229:SF250">
    <property type="entry name" value="ABC TRANSPORTER DOMAIN-CONTAINING PROTEIN-RELATED"/>
    <property type="match status" value="1"/>
</dbReference>
<dbReference type="GO" id="GO:0016887">
    <property type="term" value="F:ATP hydrolysis activity"/>
    <property type="evidence" value="ECO:0007669"/>
    <property type="project" value="InterPro"/>
</dbReference>
<feature type="transmembrane region" description="Helical" evidence="8">
    <location>
        <begin position="338"/>
        <end position="356"/>
    </location>
</feature>
<feature type="transmembrane region" description="Helical" evidence="8">
    <location>
        <begin position="310"/>
        <end position="332"/>
    </location>
</feature>
<evidence type="ECO:0000256" key="1">
    <source>
        <dbReference type="ARBA" id="ARBA00004141"/>
    </source>
</evidence>
<dbReference type="GO" id="GO:0140359">
    <property type="term" value="F:ABC-type transporter activity"/>
    <property type="evidence" value="ECO:0007669"/>
    <property type="project" value="InterPro"/>
</dbReference>
<feature type="transmembrane region" description="Helical" evidence="8">
    <location>
        <begin position="1168"/>
        <end position="1186"/>
    </location>
</feature>
<evidence type="ECO:0000256" key="3">
    <source>
        <dbReference type="ARBA" id="ARBA00022741"/>
    </source>
</evidence>
<dbReference type="PROSITE" id="PS00211">
    <property type="entry name" value="ABC_TRANSPORTER_1"/>
    <property type="match status" value="2"/>
</dbReference>
<dbReference type="InterPro" id="IPR056264">
    <property type="entry name" value="R2_ABCA1-4-like"/>
</dbReference>
<evidence type="ECO:0000256" key="4">
    <source>
        <dbReference type="ARBA" id="ARBA00022840"/>
    </source>
</evidence>
<dbReference type="GO" id="GO:0016020">
    <property type="term" value="C:membrane"/>
    <property type="evidence" value="ECO:0007669"/>
    <property type="project" value="UniProtKB-SubCell"/>
</dbReference>
<reference evidence="10" key="1">
    <citation type="submission" date="2020-07" db="EMBL/GenBank/DDBJ databases">
        <authorList>
            <person name="Ferguson B K."/>
        </authorList>
    </citation>
    <scope>NUCLEOTIDE SEQUENCE</scope>
    <source>
        <strain evidence="10">L06</strain>
    </source>
</reference>
<feature type="region of interest" description="Disordered" evidence="7">
    <location>
        <begin position="1617"/>
        <end position="1640"/>
    </location>
</feature>
<dbReference type="InterPro" id="IPR017871">
    <property type="entry name" value="ABC_transporter-like_CS"/>
</dbReference>
<feature type="transmembrane region" description="Helical" evidence="8">
    <location>
        <begin position="27"/>
        <end position="49"/>
    </location>
</feature>
<keyword evidence="5 8" id="KW-1133">Transmembrane helix</keyword>
<dbReference type="SMART" id="SM00382">
    <property type="entry name" value="AAA"/>
    <property type="match status" value="2"/>
</dbReference>
<dbReference type="InterPro" id="IPR013525">
    <property type="entry name" value="ABC2_TM"/>
</dbReference>
<dbReference type="SUPFAM" id="SSF52540">
    <property type="entry name" value="P-loop containing nucleoside triphosphate hydrolases"/>
    <property type="match status" value="2"/>
</dbReference>
<protein>
    <recommendedName>
        <fullName evidence="9">ABC transporter domain-containing protein</fullName>
    </recommendedName>
</protein>
<name>A0A6V7M8L4_9HYME</name>
<keyword evidence="6 8" id="KW-0472">Membrane</keyword>
<feature type="transmembrane region" description="Helical" evidence="8">
    <location>
        <begin position="363"/>
        <end position="386"/>
    </location>
</feature>
<dbReference type="InterPro" id="IPR026082">
    <property type="entry name" value="ABCA"/>
</dbReference>
<dbReference type="InterPro" id="IPR003593">
    <property type="entry name" value="AAA+_ATPase"/>
</dbReference>
<feature type="transmembrane region" description="Helical" evidence="8">
    <location>
        <begin position="1096"/>
        <end position="1116"/>
    </location>
</feature>
<keyword evidence="2 8" id="KW-0812">Transmembrane</keyword>
<evidence type="ECO:0000256" key="5">
    <source>
        <dbReference type="ARBA" id="ARBA00022989"/>
    </source>
</evidence>
<evidence type="ECO:0000256" key="6">
    <source>
        <dbReference type="ARBA" id="ARBA00023136"/>
    </source>
</evidence>
<evidence type="ECO:0000256" key="2">
    <source>
        <dbReference type="ARBA" id="ARBA00022692"/>
    </source>
</evidence>
<dbReference type="FunFam" id="3.40.50.300:FF:002470">
    <property type="entry name" value="ABC transporter, putative"/>
    <property type="match status" value="1"/>
</dbReference>
<feature type="transmembrane region" description="Helical" evidence="8">
    <location>
        <begin position="1224"/>
        <end position="1242"/>
    </location>
</feature>
<dbReference type="InterPro" id="IPR003439">
    <property type="entry name" value="ABC_transporter-like_ATP-bd"/>
</dbReference>
<feature type="transmembrane region" description="Helical" evidence="8">
    <location>
        <begin position="1128"/>
        <end position="1148"/>
    </location>
</feature>
<evidence type="ECO:0000256" key="8">
    <source>
        <dbReference type="SAM" id="Phobius"/>
    </source>
</evidence>
<dbReference type="EMBL" id="CADCXW020000348">
    <property type="protein sequence ID" value="CAD1584773.1"/>
    <property type="molecule type" value="Genomic_DNA"/>
</dbReference>
<keyword evidence="4" id="KW-0067">ATP-binding</keyword>
<evidence type="ECO:0000313" key="10">
    <source>
        <dbReference type="EMBL" id="CAD1584773.1"/>
    </source>
</evidence>
<evidence type="ECO:0000256" key="7">
    <source>
        <dbReference type="SAM" id="MobiDB-lite"/>
    </source>
</evidence>
<feature type="transmembrane region" description="Helical" evidence="8">
    <location>
        <begin position="1054"/>
        <end position="1081"/>
    </location>
</feature>
<feature type="transmembrane region" description="Helical" evidence="8">
    <location>
        <begin position="406"/>
        <end position="433"/>
    </location>
</feature>
<accession>A0A6V7M8L4</accession>
<dbReference type="Gene3D" id="3.40.50.300">
    <property type="entry name" value="P-loop containing nucleotide triphosphate hydrolases"/>
    <property type="match status" value="2"/>
</dbReference>
<dbReference type="FunFam" id="3.40.50.300:FF:000436">
    <property type="entry name" value="ATP binding cassette subfamily A member 9"/>
    <property type="match status" value="1"/>
</dbReference>
<comment type="subcellular location">
    <subcellularLocation>
        <location evidence="1">Membrane</location>
        <topology evidence="1">Multi-pass membrane protein</topology>
    </subcellularLocation>
</comment>
<feature type="domain" description="ABC transporter" evidence="9">
    <location>
        <begin position="486"/>
        <end position="724"/>
    </location>
</feature>
<keyword evidence="3" id="KW-0547">Nucleotide-binding</keyword>
<feature type="domain" description="ABC transporter" evidence="9">
    <location>
        <begin position="1305"/>
        <end position="1535"/>
    </location>
</feature>
<organism evidence="10">
    <name type="scientific">Bracon brevicornis</name>
    <dbReference type="NCBI Taxonomy" id="1563983"/>
    <lineage>
        <taxon>Eukaryota</taxon>
        <taxon>Metazoa</taxon>
        <taxon>Ecdysozoa</taxon>
        <taxon>Arthropoda</taxon>
        <taxon>Hexapoda</taxon>
        <taxon>Insecta</taxon>
        <taxon>Pterygota</taxon>
        <taxon>Neoptera</taxon>
        <taxon>Endopterygota</taxon>
        <taxon>Hymenoptera</taxon>
        <taxon>Apocrita</taxon>
        <taxon>Ichneumonoidea</taxon>
        <taxon>Braconidae</taxon>
        <taxon>Braconinae</taxon>
        <taxon>Bracon</taxon>
    </lineage>
</organism>
<evidence type="ECO:0000259" key="9">
    <source>
        <dbReference type="PROSITE" id="PS50893"/>
    </source>
</evidence>
<dbReference type="Pfam" id="PF12698">
    <property type="entry name" value="ABC2_membrane_3"/>
    <property type="match status" value="1"/>
</dbReference>